<dbReference type="PIRSF" id="PIRSF001716">
    <property type="entry name" value="Dorsal"/>
    <property type="match status" value="1"/>
</dbReference>
<dbReference type="InterPro" id="IPR008967">
    <property type="entry name" value="p53-like_TF_DNA-bd_sf"/>
</dbReference>
<dbReference type="GO" id="GO:0033554">
    <property type="term" value="P:cellular response to stress"/>
    <property type="evidence" value="ECO:0007669"/>
    <property type="project" value="TreeGrafter"/>
</dbReference>
<feature type="region of interest" description="Disordered" evidence="1">
    <location>
        <begin position="417"/>
        <end position="442"/>
    </location>
</feature>
<dbReference type="PANTHER" id="PTHR24169">
    <property type="entry name" value="NUCLEAR FACTOR NF-KAPPA-B PROTEIN"/>
    <property type="match status" value="1"/>
</dbReference>
<dbReference type="InterPro" id="IPR002909">
    <property type="entry name" value="IPT_dom"/>
</dbReference>
<dbReference type="GO" id="GO:0035206">
    <property type="term" value="P:regulation of hemocyte proliferation"/>
    <property type="evidence" value="ECO:0007669"/>
    <property type="project" value="UniProtKB-ARBA"/>
</dbReference>
<dbReference type="GO" id="GO:0034097">
    <property type="term" value="P:response to cytokine"/>
    <property type="evidence" value="ECO:0007669"/>
    <property type="project" value="TreeGrafter"/>
</dbReference>
<evidence type="ECO:0000313" key="3">
    <source>
        <dbReference type="EMBL" id="KAK0178886.1"/>
    </source>
</evidence>
<dbReference type="InterPro" id="IPR013783">
    <property type="entry name" value="Ig-like_fold"/>
</dbReference>
<evidence type="ECO:0000256" key="1">
    <source>
        <dbReference type="SAM" id="MobiDB-lite"/>
    </source>
</evidence>
<gene>
    <name evidence="3" type="ORF">PV327_007729</name>
</gene>
<dbReference type="FunFam" id="2.60.40.10:FF:000046">
    <property type="entry name" value="Nuclear factor NF-kappa-B p105 subunit"/>
    <property type="match status" value="1"/>
</dbReference>
<sequence>MDQYHDMNDNINISDVIEVIENTDPGFVEGAVRCSQDNKQVLNMMSGGGIEVIKSMPPIGASRVGPYVEIIEQPASKALRFRYECEGRSAGSIPGVNSTPENKTFPSIKIVGYKGRAVVVVSCVTKDPPYRPHPHNLVGKEACRRGVCTVEISSENMTMTFAGLGIQCVKKKDIEEALRVREEIRVDPFRTGFEHKRQPASIDLNAVRMCFQVFIEGSEKGKFTVPLPSIVSDPIYDKKAMSDLVICKLSHCSASAAGGMEMMLLCEKVAKEDIQVRFFEERDGQVVWEGLGDFQPSHVHKQVAIAFRTPAYCNQHIDQPVQLYIQLMRPSDHATSDALPFQMVPLGADDPDSLKRKRKKFNNNPSSLLMRHVQGDVEQHAGMLNPSIQYNFNVVKPEPMDAMLYGGSMSVGGTSPLASVKDSCPSSPRQTLRPIHSPGQRTPSPISYMTSHVGAMQLQPPQDLIYQNQLSPGNASSNFLSNAVANPIILSRVTPDPPESIKIQQLVDTDGANSILDLDSNQFSFDMNQLDNFNPLNSAELAVFGTALSENLSRGLSISESNKAQSVKEISGDAPMNIGESSSMTDSFTRLTNTTIQELCTLNSIYNPTKDHKDNSE</sequence>
<dbReference type="PROSITE" id="PS50254">
    <property type="entry name" value="REL_2"/>
    <property type="match status" value="1"/>
</dbReference>
<reference evidence="3" key="2">
    <citation type="submission" date="2023-03" db="EMBL/GenBank/DDBJ databases">
        <authorList>
            <person name="Inwood S.N."/>
            <person name="Skelly J.G."/>
            <person name="Guhlin J."/>
            <person name="Harrop T.W.R."/>
            <person name="Goldson S.G."/>
            <person name="Dearden P.K."/>
        </authorList>
    </citation>
    <scope>NUCLEOTIDE SEQUENCE</scope>
    <source>
        <strain evidence="3">Lincoln</strain>
        <tissue evidence="3">Whole body</tissue>
    </source>
</reference>
<dbReference type="InterPro" id="IPR030492">
    <property type="entry name" value="RHD_CS"/>
</dbReference>
<dbReference type="GO" id="GO:0000978">
    <property type="term" value="F:RNA polymerase II cis-regulatory region sequence-specific DNA binding"/>
    <property type="evidence" value="ECO:0007669"/>
    <property type="project" value="TreeGrafter"/>
</dbReference>
<dbReference type="GO" id="GO:0045087">
    <property type="term" value="P:innate immune response"/>
    <property type="evidence" value="ECO:0007669"/>
    <property type="project" value="TreeGrafter"/>
</dbReference>
<dbReference type="GO" id="GO:0008063">
    <property type="term" value="P:Toll signaling pathway"/>
    <property type="evidence" value="ECO:0007669"/>
    <property type="project" value="UniProtKB-ARBA"/>
</dbReference>
<dbReference type="CDD" id="cd01177">
    <property type="entry name" value="IPT_NFkappaB"/>
    <property type="match status" value="1"/>
</dbReference>
<reference evidence="3" key="1">
    <citation type="journal article" date="2023" name="bioRxiv">
        <title>Scaffold-level genome assemblies of two parasitoid biocontrol wasps reveal the parthenogenesis mechanism and an associated novel virus.</title>
        <authorList>
            <person name="Inwood S."/>
            <person name="Skelly J."/>
            <person name="Guhlin J."/>
            <person name="Harrop T."/>
            <person name="Goldson S."/>
            <person name="Dearden P."/>
        </authorList>
    </citation>
    <scope>NUCLEOTIDE SEQUENCE</scope>
    <source>
        <strain evidence="3">Lincoln</strain>
        <tissue evidence="3">Whole body</tissue>
    </source>
</reference>
<dbReference type="EMBL" id="JAQQBR010000004">
    <property type="protein sequence ID" value="KAK0178886.1"/>
    <property type="molecule type" value="Genomic_DNA"/>
</dbReference>
<dbReference type="GO" id="GO:0038061">
    <property type="term" value="P:non-canonical NF-kappaB signal transduction"/>
    <property type="evidence" value="ECO:0007669"/>
    <property type="project" value="TreeGrafter"/>
</dbReference>
<dbReference type="SUPFAM" id="SSF49417">
    <property type="entry name" value="p53-like transcription factors"/>
    <property type="match status" value="1"/>
</dbReference>
<dbReference type="InterPro" id="IPR033926">
    <property type="entry name" value="IPT_NFkappaB"/>
</dbReference>
<name>A0AA39KZ09_MICHY</name>
<dbReference type="Pfam" id="PF00554">
    <property type="entry name" value="RHD_DNA_bind"/>
    <property type="match status" value="1"/>
</dbReference>
<dbReference type="InterPro" id="IPR000451">
    <property type="entry name" value="NFkB/Dor"/>
</dbReference>
<dbReference type="InterPro" id="IPR011363">
    <property type="entry name" value="Dif"/>
</dbReference>
<dbReference type="Pfam" id="PF16179">
    <property type="entry name" value="RHD_dimer"/>
    <property type="match status" value="1"/>
</dbReference>
<dbReference type="SUPFAM" id="SSF81296">
    <property type="entry name" value="E set domains"/>
    <property type="match status" value="1"/>
</dbReference>
<dbReference type="GO" id="GO:0001228">
    <property type="term" value="F:DNA-binding transcription activator activity, RNA polymerase II-specific"/>
    <property type="evidence" value="ECO:0007669"/>
    <property type="project" value="UniProtKB-ARBA"/>
</dbReference>
<dbReference type="PROSITE" id="PS01204">
    <property type="entry name" value="REL_1"/>
    <property type="match status" value="1"/>
</dbReference>
<evidence type="ECO:0000259" key="2">
    <source>
        <dbReference type="PROSITE" id="PS50254"/>
    </source>
</evidence>
<dbReference type="InterPro" id="IPR014756">
    <property type="entry name" value="Ig_E-set"/>
</dbReference>
<dbReference type="GO" id="GO:0005737">
    <property type="term" value="C:cytoplasm"/>
    <property type="evidence" value="ECO:0007669"/>
    <property type="project" value="InterPro"/>
</dbReference>
<dbReference type="GO" id="GO:0002225">
    <property type="term" value="P:positive regulation of antimicrobial peptide production"/>
    <property type="evidence" value="ECO:0007669"/>
    <property type="project" value="UniProtKB-ARBA"/>
</dbReference>
<dbReference type="InterPro" id="IPR011539">
    <property type="entry name" value="RHD_DNA_bind_dom"/>
</dbReference>
<dbReference type="Gene3D" id="2.60.40.340">
    <property type="entry name" value="Rel homology domain (RHD), DNA-binding domain"/>
    <property type="match status" value="1"/>
</dbReference>
<dbReference type="PANTHER" id="PTHR24169:SF25">
    <property type="entry name" value="DORSAL-RELATED IMMUNITY FACTOR DIF-RELATED"/>
    <property type="match status" value="1"/>
</dbReference>
<organism evidence="3 4">
    <name type="scientific">Microctonus hyperodae</name>
    <name type="common">Parasitoid wasp</name>
    <dbReference type="NCBI Taxonomy" id="165561"/>
    <lineage>
        <taxon>Eukaryota</taxon>
        <taxon>Metazoa</taxon>
        <taxon>Ecdysozoa</taxon>
        <taxon>Arthropoda</taxon>
        <taxon>Hexapoda</taxon>
        <taxon>Insecta</taxon>
        <taxon>Pterygota</taxon>
        <taxon>Neoptera</taxon>
        <taxon>Endopterygota</taxon>
        <taxon>Hymenoptera</taxon>
        <taxon>Apocrita</taxon>
        <taxon>Ichneumonoidea</taxon>
        <taxon>Braconidae</taxon>
        <taxon>Euphorinae</taxon>
        <taxon>Microctonus</taxon>
    </lineage>
</organism>
<dbReference type="GO" id="GO:0007249">
    <property type="term" value="P:canonical NF-kappaB signal transduction"/>
    <property type="evidence" value="ECO:0007669"/>
    <property type="project" value="TreeGrafter"/>
</dbReference>
<protein>
    <recommendedName>
        <fullName evidence="2">RHD domain-containing protein</fullName>
    </recommendedName>
</protein>
<dbReference type="AlphaFoldDB" id="A0AA39KZ09"/>
<dbReference type="Proteomes" id="UP001168972">
    <property type="component" value="Unassembled WGS sequence"/>
</dbReference>
<dbReference type="Gene3D" id="2.60.40.10">
    <property type="entry name" value="Immunoglobulins"/>
    <property type="match status" value="1"/>
</dbReference>
<proteinExistence type="predicted"/>
<dbReference type="CDD" id="cd07887">
    <property type="entry name" value="RHD-n_Dorsal_Dif"/>
    <property type="match status" value="1"/>
</dbReference>
<evidence type="ECO:0000313" key="4">
    <source>
        <dbReference type="Proteomes" id="UP001168972"/>
    </source>
</evidence>
<comment type="caution">
    <text evidence="3">The sequence shown here is derived from an EMBL/GenBank/DDBJ whole genome shotgun (WGS) entry which is preliminary data.</text>
</comment>
<dbReference type="GO" id="GO:0048935">
    <property type="term" value="P:peripheral nervous system neuron development"/>
    <property type="evidence" value="ECO:0007669"/>
    <property type="project" value="UniProtKB-ARBA"/>
</dbReference>
<dbReference type="FunFam" id="2.60.40.340:FF:000006">
    <property type="entry name" value="Dorsal isoform 1-B"/>
    <property type="match status" value="1"/>
</dbReference>
<dbReference type="InterPro" id="IPR032397">
    <property type="entry name" value="RHD_dimer"/>
</dbReference>
<dbReference type="SMART" id="SM00429">
    <property type="entry name" value="IPT"/>
    <property type="match status" value="1"/>
</dbReference>
<dbReference type="PRINTS" id="PR00057">
    <property type="entry name" value="NFKBTNSCPFCT"/>
</dbReference>
<accession>A0AA39KZ09</accession>
<dbReference type="InterPro" id="IPR037059">
    <property type="entry name" value="RHD_DNA_bind_dom_sf"/>
</dbReference>
<dbReference type="GO" id="GO:0005654">
    <property type="term" value="C:nucleoplasm"/>
    <property type="evidence" value="ECO:0007669"/>
    <property type="project" value="UniProtKB-ARBA"/>
</dbReference>
<keyword evidence="4" id="KW-1185">Reference proteome</keyword>
<feature type="domain" description="RHD" evidence="2">
    <location>
        <begin position="63"/>
        <end position="242"/>
    </location>
</feature>